<keyword evidence="4" id="KW-1185">Reference proteome</keyword>
<dbReference type="CTD" id="20237619"/>
<feature type="domain" description="C2H2-type" evidence="2">
    <location>
        <begin position="5"/>
        <end position="32"/>
    </location>
</feature>
<dbReference type="RefSeq" id="XP_009049347.1">
    <property type="nucleotide sequence ID" value="XM_009051099.1"/>
</dbReference>
<dbReference type="OMA" id="ECTANDC"/>
<accession>V4ARP7</accession>
<dbReference type="KEGG" id="lgi:LOTGIDRAFT_158065"/>
<dbReference type="EMBL" id="KB200869">
    <property type="protein sequence ID" value="ESO99907.1"/>
    <property type="molecule type" value="Genomic_DNA"/>
</dbReference>
<evidence type="ECO:0000256" key="1">
    <source>
        <dbReference type="PROSITE-ProRule" id="PRU00042"/>
    </source>
</evidence>
<keyword evidence="1" id="KW-0479">Metal-binding</keyword>
<keyword evidence="1" id="KW-0862">Zinc</keyword>
<dbReference type="Gene3D" id="3.30.160.60">
    <property type="entry name" value="Classic Zinc Finger"/>
    <property type="match status" value="1"/>
</dbReference>
<evidence type="ECO:0000313" key="3">
    <source>
        <dbReference type="EMBL" id="ESO99907.1"/>
    </source>
</evidence>
<protein>
    <recommendedName>
        <fullName evidence="2">C2H2-type domain-containing protein</fullName>
    </recommendedName>
</protein>
<dbReference type="SMART" id="SM00355">
    <property type="entry name" value="ZnF_C2H2"/>
    <property type="match status" value="3"/>
</dbReference>
<evidence type="ECO:0000259" key="2">
    <source>
        <dbReference type="PROSITE" id="PS50157"/>
    </source>
</evidence>
<name>V4ARP7_LOTGI</name>
<dbReference type="OrthoDB" id="6157941at2759"/>
<sequence length="472" mass="52988">MPLLYVCQFCEKELSSVKGYVGHYRLHRNVKNLVFPCCISECNKTFVKFISLKCHISRDHGNESASGITNSIYQSSGLFIRPMSSASTATTSRLTGTGSVSNSSSKVGQIICGLAECRKEMASMKELVSHLKLHMSAFQAIPYSLGVGHPDSTNADTNFGTDVVEVLDLDSETELSCTPEEFKNSLALFFLKMEAIHLIAISTMQLILNDISHLTKLSLDTLQKEVQTAVTDQHERLKIKEVFESNFFLKALSNKGELNTDYKRKQYFKANFNFVEPIEINLGLDKSNQKCVFHYVPIKETLKALFSNKTFTSQYEKPVHNDAGNNTFSDVLHGHSFKNNKYFIENPSALKIVLYQDAFEVVNPLGSAKSKFKLIGFYYTLLDIYPHKRSKIDPMQLCILCKESDFTFFENGQKVLEPLINDIVSLSTGVFMNDGACIKANLVCILGDNLGSHFIGGFNTNFSNSEHRYVDM</sequence>
<dbReference type="GeneID" id="20237619"/>
<keyword evidence="1" id="KW-0863">Zinc-finger</keyword>
<dbReference type="Proteomes" id="UP000030746">
    <property type="component" value="Unassembled WGS sequence"/>
</dbReference>
<dbReference type="AlphaFoldDB" id="V4ARP7"/>
<dbReference type="PROSITE" id="PS50157">
    <property type="entry name" value="ZINC_FINGER_C2H2_2"/>
    <property type="match status" value="2"/>
</dbReference>
<feature type="domain" description="C2H2-type" evidence="2">
    <location>
        <begin position="35"/>
        <end position="65"/>
    </location>
</feature>
<evidence type="ECO:0000313" key="4">
    <source>
        <dbReference type="Proteomes" id="UP000030746"/>
    </source>
</evidence>
<dbReference type="InterPro" id="IPR013087">
    <property type="entry name" value="Znf_C2H2_type"/>
</dbReference>
<dbReference type="HOGENOM" id="CLU_579085_0_0_1"/>
<dbReference type="GO" id="GO:0008270">
    <property type="term" value="F:zinc ion binding"/>
    <property type="evidence" value="ECO:0007669"/>
    <property type="project" value="UniProtKB-KW"/>
</dbReference>
<gene>
    <name evidence="3" type="ORF">LOTGIDRAFT_158065</name>
</gene>
<dbReference type="PROSITE" id="PS00028">
    <property type="entry name" value="ZINC_FINGER_C2H2_1"/>
    <property type="match status" value="3"/>
</dbReference>
<organism evidence="3 4">
    <name type="scientific">Lottia gigantea</name>
    <name type="common">Giant owl limpet</name>
    <dbReference type="NCBI Taxonomy" id="225164"/>
    <lineage>
        <taxon>Eukaryota</taxon>
        <taxon>Metazoa</taxon>
        <taxon>Spiralia</taxon>
        <taxon>Lophotrochozoa</taxon>
        <taxon>Mollusca</taxon>
        <taxon>Gastropoda</taxon>
        <taxon>Patellogastropoda</taxon>
        <taxon>Lottioidea</taxon>
        <taxon>Lottiidae</taxon>
        <taxon>Lottia</taxon>
    </lineage>
</organism>
<proteinExistence type="predicted"/>
<reference evidence="3 4" key="1">
    <citation type="journal article" date="2013" name="Nature">
        <title>Insights into bilaterian evolution from three spiralian genomes.</title>
        <authorList>
            <person name="Simakov O."/>
            <person name="Marletaz F."/>
            <person name="Cho S.J."/>
            <person name="Edsinger-Gonzales E."/>
            <person name="Havlak P."/>
            <person name="Hellsten U."/>
            <person name="Kuo D.H."/>
            <person name="Larsson T."/>
            <person name="Lv J."/>
            <person name="Arendt D."/>
            <person name="Savage R."/>
            <person name="Osoegawa K."/>
            <person name="de Jong P."/>
            <person name="Grimwood J."/>
            <person name="Chapman J.A."/>
            <person name="Shapiro H."/>
            <person name="Aerts A."/>
            <person name="Otillar R.P."/>
            <person name="Terry A.Y."/>
            <person name="Boore J.L."/>
            <person name="Grigoriev I.V."/>
            <person name="Lindberg D.R."/>
            <person name="Seaver E.C."/>
            <person name="Weisblat D.A."/>
            <person name="Putnam N.H."/>
            <person name="Rokhsar D.S."/>
        </authorList>
    </citation>
    <scope>NUCLEOTIDE SEQUENCE [LARGE SCALE GENOMIC DNA]</scope>
</reference>